<dbReference type="InterPro" id="IPR020846">
    <property type="entry name" value="MFS_dom"/>
</dbReference>
<keyword evidence="1" id="KW-0812">Transmembrane</keyword>
<feature type="transmembrane region" description="Helical" evidence="1">
    <location>
        <begin position="106"/>
        <end position="125"/>
    </location>
</feature>
<dbReference type="Gene3D" id="1.20.1250.20">
    <property type="entry name" value="MFS general substrate transporter like domains"/>
    <property type="match status" value="1"/>
</dbReference>
<gene>
    <name evidence="3" type="ORF">METZ01_LOCUS397905</name>
</gene>
<feature type="transmembrane region" description="Helical" evidence="1">
    <location>
        <begin position="229"/>
        <end position="248"/>
    </location>
</feature>
<dbReference type="SUPFAM" id="SSF103473">
    <property type="entry name" value="MFS general substrate transporter"/>
    <property type="match status" value="1"/>
</dbReference>
<dbReference type="PANTHER" id="PTHR23521">
    <property type="entry name" value="TRANSPORTER MFS SUPERFAMILY"/>
    <property type="match status" value="1"/>
</dbReference>
<accession>A0A382VGN1</accession>
<dbReference type="EMBL" id="UINC01151443">
    <property type="protein sequence ID" value="SVD45051.1"/>
    <property type="molecule type" value="Genomic_DNA"/>
</dbReference>
<feature type="transmembrane region" description="Helical" evidence="1">
    <location>
        <begin position="137"/>
        <end position="155"/>
    </location>
</feature>
<evidence type="ECO:0000313" key="3">
    <source>
        <dbReference type="EMBL" id="SVD45051.1"/>
    </source>
</evidence>
<organism evidence="3">
    <name type="scientific">marine metagenome</name>
    <dbReference type="NCBI Taxonomy" id="408172"/>
    <lineage>
        <taxon>unclassified sequences</taxon>
        <taxon>metagenomes</taxon>
        <taxon>ecological metagenomes</taxon>
    </lineage>
</organism>
<dbReference type="GO" id="GO:0005886">
    <property type="term" value="C:plasma membrane"/>
    <property type="evidence" value="ECO:0007669"/>
    <property type="project" value="TreeGrafter"/>
</dbReference>
<feature type="transmembrane region" description="Helical" evidence="1">
    <location>
        <begin position="71"/>
        <end position="100"/>
    </location>
</feature>
<name>A0A382VGN1_9ZZZZ</name>
<keyword evidence="1" id="KW-0472">Membrane</keyword>
<dbReference type="InterPro" id="IPR011701">
    <property type="entry name" value="MFS"/>
</dbReference>
<evidence type="ECO:0000259" key="2">
    <source>
        <dbReference type="PROSITE" id="PS50850"/>
    </source>
</evidence>
<protein>
    <recommendedName>
        <fullName evidence="2">Major facilitator superfamily (MFS) profile domain-containing protein</fullName>
    </recommendedName>
</protein>
<feature type="transmembrane region" description="Helical" evidence="1">
    <location>
        <begin position="161"/>
        <end position="183"/>
    </location>
</feature>
<keyword evidence="1" id="KW-1133">Transmembrane helix</keyword>
<dbReference type="PROSITE" id="PS50850">
    <property type="entry name" value="MFS"/>
    <property type="match status" value="1"/>
</dbReference>
<sequence>RGKLLSFYFIITFSFVGIGQLLLNLSDPAKMNLFILVSILLSLALLPILLSVSTAPEFSNPKRISFKELYIISPLGFFGAFITGLSHSAVFGFGAVYAVAKGFDTFYVSIFMLIIIIFGALFQWPIGALSDRFDRRIMLIGVTLIASVLSIFVVASSYLSLILFFIIVAFFSGMCLPMYSLAVAHINDFIQPDEIVGVSSTVQFIVGVGAIIGPISASLFMNIIGPDGFFVFLFFTHLILGLFGIYRMSKRAKPDDLKSQYVPLPRNISAIGMELNPKTNIEKDE</sequence>
<proteinExistence type="predicted"/>
<dbReference type="Pfam" id="PF07690">
    <property type="entry name" value="MFS_1"/>
    <property type="match status" value="1"/>
</dbReference>
<dbReference type="InterPro" id="IPR036259">
    <property type="entry name" value="MFS_trans_sf"/>
</dbReference>
<reference evidence="3" key="1">
    <citation type="submission" date="2018-05" db="EMBL/GenBank/DDBJ databases">
        <authorList>
            <person name="Lanie J.A."/>
            <person name="Ng W.-L."/>
            <person name="Kazmierczak K.M."/>
            <person name="Andrzejewski T.M."/>
            <person name="Davidsen T.M."/>
            <person name="Wayne K.J."/>
            <person name="Tettelin H."/>
            <person name="Glass J.I."/>
            <person name="Rusch D."/>
            <person name="Podicherti R."/>
            <person name="Tsui H.-C.T."/>
            <person name="Winkler M.E."/>
        </authorList>
    </citation>
    <scope>NUCLEOTIDE SEQUENCE</scope>
</reference>
<feature type="domain" description="Major facilitator superfamily (MFS) profile" evidence="2">
    <location>
        <begin position="72"/>
        <end position="285"/>
    </location>
</feature>
<feature type="non-terminal residue" evidence="3">
    <location>
        <position position="1"/>
    </location>
</feature>
<dbReference type="AlphaFoldDB" id="A0A382VGN1"/>
<feature type="transmembrane region" description="Helical" evidence="1">
    <location>
        <begin position="31"/>
        <end position="50"/>
    </location>
</feature>
<dbReference type="GO" id="GO:0022857">
    <property type="term" value="F:transmembrane transporter activity"/>
    <property type="evidence" value="ECO:0007669"/>
    <property type="project" value="InterPro"/>
</dbReference>
<feature type="non-terminal residue" evidence="3">
    <location>
        <position position="285"/>
    </location>
</feature>
<dbReference type="PANTHER" id="PTHR23521:SF3">
    <property type="entry name" value="MFS TRANSPORTER"/>
    <property type="match status" value="1"/>
</dbReference>
<evidence type="ECO:0000256" key="1">
    <source>
        <dbReference type="SAM" id="Phobius"/>
    </source>
</evidence>
<feature type="transmembrane region" description="Helical" evidence="1">
    <location>
        <begin position="7"/>
        <end position="25"/>
    </location>
</feature>